<dbReference type="AlphaFoldDB" id="A0A9W6WF85"/>
<dbReference type="Gene3D" id="3.40.1180.10">
    <property type="entry name" value="Decaprenyl diphosphate synthase-like"/>
    <property type="match status" value="1"/>
</dbReference>
<dbReference type="NCBIfam" id="TIGR00055">
    <property type="entry name" value="uppS"/>
    <property type="match status" value="1"/>
</dbReference>
<dbReference type="InterPro" id="IPR001441">
    <property type="entry name" value="UPP_synth-like"/>
</dbReference>
<dbReference type="GO" id="GO:1904423">
    <property type="term" value="C:dehydrodolichyl diphosphate synthase complex"/>
    <property type="evidence" value="ECO:0007669"/>
    <property type="project" value="TreeGrafter"/>
</dbReference>
<dbReference type="FunFam" id="3.40.1180.10:FF:000005">
    <property type="entry name" value="Alkyl transferase"/>
    <property type="match status" value="1"/>
</dbReference>
<organism evidence="4 5">
    <name type="scientific">Candida boidinii</name>
    <name type="common">Yeast</name>
    <dbReference type="NCBI Taxonomy" id="5477"/>
    <lineage>
        <taxon>Eukaryota</taxon>
        <taxon>Fungi</taxon>
        <taxon>Dikarya</taxon>
        <taxon>Ascomycota</taxon>
        <taxon>Saccharomycotina</taxon>
        <taxon>Pichiomycetes</taxon>
        <taxon>Pichiales</taxon>
        <taxon>Pichiaceae</taxon>
        <taxon>Ogataea</taxon>
        <taxon>Ogataea/Candida clade</taxon>
    </lineage>
</organism>
<keyword evidence="2" id="KW-0460">Magnesium</keyword>
<evidence type="ECO:0000256" key="3">
    <source>
        <dbReference type="RuleBase" id="RU363018"/>
    </source>
</evidence>
<protein>
    <recommendedName>
        <fullName evidence="3">Alkyl transferase</fullName>
        <ecNumber evidence="3">2.5.1.-</ecNumber>
    </recommendedName>
</protein>
<dbReference type="CDD" id="cd00475">
    <property type="entry name" value="Cis_IPPS"/>
    <property type="match status" value="1"/>
</dbReference>
<evidence type="ECO:0000256" key="2">
    <source>
        <dbReference type="ARBA" id="ARBA00022842"/>
    </source>
</evidence>
<dbReference type="PANTHER" id="PTHR10291">
    <property type="entry name" value="DEHYDRODOLICHYL DIPHOSPHATE SYNTHASE FAMILY MEMBER"/>
    <property type="match status" value="1"/>
</dbReference>
<dbReference type="GO" id="GO:0016094">
    <property type="term" value="P:polyprenol biosynthetic process"/>
    <property type="evidence" value="ECO:0007669"/>
    <property type="project" value="TreeGrafter"/>
</dbReference>
<dbReference type="EC" id="2.5.1.-" evidence="3"/>
<comment type="caution">
    <text evidence="4">The sequence shown here is derived from an EMBL/GenBank/DDBJ whole genome shotgun (WGS) entry which is preliminary data.</text>
</comment>
<proteinExistence type="inferred from homology"/>
<reference evidence="4" key="1">
    <citation type="submission" date="2023-04" db="EMBL/GenBank/DDBJ databases">
        <title>Candida boidinii NBRC 10035.</title>
        <authorList>
            <person name="Ichikawa N."/>
            <person name="Sato H."/>
            <person name="Tonouchi N."/>
        </authorList>
    </citation>
    <scope>NUCLEOTIDE SEQUENCE</scope>
    <source>
        <strain evidence="4">NBRC 10035</strain>
    </source>
</reference>
<dbReference type="PANTHER" id="PTHR10291:SF2">
    <property type="entry name" value="DEHYDRODOLICHYL DIPHOSPHATE SYNTHASE COMPLEX SUBUNIT SRT1"/>
    <property type="match status" value="1"/>
</dbReference>
<comment type="similarity">
    <text evidence="3">Belongs to the UPP synthase family.</text>
</comment>
<dbReference type="InterPro" id="IPR036424">
    <property type="entry name" value="UPP_synth-like_sf"/>
</dbReference>
<dbReference type="GO" id="GO:0005811">
    <property type="term" value="C:lipid droplet"/>
    <property type="evidence" value="ECO:0007669"/>
    <property type="project" value="TreeGrafter"/>
</dbReference>
<dbReference type="Proteomes" id="UP001165120">
    <property type="component" value="Unassembled WGS sequence"/>
</dbReference>
<evidence type="ECO:0000256" key="1">
    <source>
        <dbReference type="ARBA" id="ARBA00022679"/>
    </source>
</evidence>
<dbReference type="EMBL" id="BSXN01000379">
    <property type="protein sequence ID" value="GME68315.1"/>
    <property type="molecule type" value="Genomic_DNA"/>
</dbReference>
<keyword evidence="1 3" id="KW-0808">Transferase</keyword>
<dbReference type="SUPFAM" id="SSF64005">
    <property type="entry name" value="Undecaprenyl diphosphate synthase"/>
    <property type="match status" value="1"/>
</dbReference>
<dbReference type="Pfam" id="PF01255">
    <property type="entry name" value="Prenyltransf"/>
    <property type="match status" value="1"/>
</dbReference>
<dbReference type="GO" id="GO:0045547">
    <property type="term" value="F:ditrans,polycis-polyprenyl diphosphate synthase [(2E,6E)-farnesyl diphosphate specific] activity"/>
    <property type="evidence" value="ECO:0007669"/>
    <property type="project" value="TreeGrafter"/>
</dbReference>
<dbReference type="PROSITE" id="PS01066">
    <property type="entry name" value="UPP_SYNTHASE"/>
    <property type="match status" value="1"/>
</dbReference>
<dbReference type="InterPro" id="IPR018520">
    <property type="entry name" value="UPP_synth-like_CS"/>
</dbReference>
<sequence length="280" mass="32194">MVLIIKTGPIPTHMAFVMDGNRRFALNKKIALRDGHSAGAESLTQVLNCCYRIGVKAVTVYAFSIENFNRPKEEVDTLFDLLKSRLIYISASNQFVAQEEISIRIIGNRSMIPLDILADLEKVEEATSGYTKRVLYICFPYTSRDDIFHSMLKIQDKVEHGEIEISNITSETIEENNYFGPGCPPVDILVRTSGHTRLSDFMLWECHQDSVIEFPNTLWPNFKFWSVLWIIFKWSYYKTLQLEDAAIMQVNKIENRRVKERYRTAVGGIKHPPFASVTKS</sequence>
<gene>
    <name evidence="4" type="ORF">Cboi02_000156400</name>
</gene>
<keyword evidence="5" id="KW-1185">Reference proteome</keyword>
<name>A0A9W6WF85_CANBO</name>
<dbReference type="GO" id="GO:0016020">
    <property type="term" value="C:membrane"/>
    <property type="evidence" value="ECO:0007669"/>
    <property type="project" value="TreeGrafter"/>
</dbReference>
<evidence type="ECO:0000313" key="5">
    <source>
        <dbReference type="Proteomes" id="UP001165120"/>
    </source>
</evidence>
<accession>A0A9W6WF85</accession>
<evidence type="ECO:0000313" key="4">
    <source>
        <dbReference type="EMBL" id="GME68315.1"/>
    </source>
</evidence>
<dbReference type="GO" id="GO:0005783">
    <property type="term" value="C:endoplasmic reticulum"/>
    <property type="evidence" value="ECO:0007669"/>
    <property type="project" value="TreeGrafter"/>
</dbReference>